<evidence type="ECO:0000259" key="7">
    <source>
        <dbReference type="PROSITE" id="PS51144"/>
    </source>
</evidence>
<evidence type="ECO:0000256" key="5">
    <source>
        <dbReference type="ARBA" id="ARBA00023239"/>
    </source>
</evidence>
<proteinExistence type="inferred from homology"/>
<accession>A0A429ZUY1</accession>
<dbReference type="RefSeq" id="WP_126778209.1">
    <property type="nucleotide sequence ID" value="NZ_NGJU01000002.1"/>
</dbReference>
<evidence type="ECO:0000256" key="1">
    <source>
        <dbReference type="ARBA" id="ARBA00010718"/>
    </source>
</evidence>
<evidence type="ECO:0000256" key="3">
    <source>
        <dbReference type="ARBA" id="ARBA00022723"/>
    </source>
</evidence>
<dbReference type="PANTHER" id="PTHR18952:SF265">
    <property type="entry name" value="CARBONIC ANHYDRASE"/>
    <property type="match status" value="1"/>
</dbReference>
<comment type="catalytic activity">
    <reaction evidence="6">
        <text>hydrogencarbonate + H(+) = CO2 + H2O</text>
        <dbReference type="Rhea" id="RHEA:10748"/>
        <dbReference type="ChEBI" id="CHEBI:15377"/>
        <dbReference type="ChEBI" id="CHEBI:15378"/>
        <dbReference type="ChEBI" id="CHEBI:16526"/>
        <dbReference type="ChEBI" id="CHEBI:17544"/>
        <dbReference type="EC" id="4.2.1.1"/>
    </reaction>
</comment>
<dbReference type="InterPro" id="IPR041891">
    <property type="entry name" value="Alpha_CA_prokaryot-like"/>
</dbReference>
<dbReference type="AlphaFoldDB" id="A0A429ZUY1"/>
<evidence type="ECO:0000256" key="4">
    <source>
        <dbReference type="ARBA" id="ARBA00022833"/>
    </source>
</evidence>
<sequence>MGVKRIYAEGVKKHSLGQQVVCCDLLPDAGLYHYQSPVDFSTLPKVQTDSSLALTFDYQKQVFEQAIFANAFHLVPKEKKSRLSFEEDFWLIDIHVHFPSEHMFDNRHTEFEFHFVHENAEGNKLVVALLFDLTDEKFLVKNELRRFAIMSEFSAKADMFFNPVKYLPKEKTFYHFIGSLTTPPFNGPVLWFVMDTVQLANREIVEKAKKEIPVNNNRPVYPLKDRTIWHN</sequence>
<dbReference type="InterPro" id="IPR001148">
    <property type="entry name" value="CA_dom"/>
</dbReference>
<dbReference type="InterPro" id="IPR023561">
    <property type="entry name" value="Carbonic_anhydrase_a-class"/>
</dbReference>
<dbReference type="GO" id="GO:0008270">
    <property type="term" value="F:zinc ion binding"/>
    <property type="evidence" value="ECO:0007669"/>
    <property type="project" value="InterPro"/>
</dbReference>
<comment type="caution">
    <text evidence="8">The sequence shown here is derived from an EMBL/GenBank/DDBJ whole genome shotgun (WGS) entry which is preliminary data.</text>
</comment>
<dbReference type="SUPFAM" id="SSF51069">
    <property type="entry name" value="Carbonic anhydrase"/>
    <property type="match status" value="1"/>
</dbReference>
<keyword evidence="3" id="KW-0479">Metal-binding</keyword>
<dbReference type="Gene3D" id="3.10.200.10">
    <property type="entry name" value="Alpha carbonic anhydrase"/>
    <property type="match status" value="1"/>
</dbReference>
<dbReference type="Pfam" id="PF00194">
    <property type="entry name" value="Carb_anhydrase"/>
    <property type="match status" value="1"/>
</dbReference>
<dbReference type="SMART" id="SM01057">
    <property type="entry name" value="Carb_anhydrase"/>
    <property type="match status" value="1"/>
</dbReference>
<keyword evidence="5" id="KW-0456">Lyase</keyword>
<organism evidence="8 9">
    <name type="scientific">Vagococcus salmoninarum</name>
    <dbReference type="NCBI Taxonomy" id="2739"/>
    <lineage>
        <taxon>Bacteria</taxon>
        <taxon>Bacillati</taxon>
        <taxon>Bacillota</taxon>
        <taxon>Bacilli</taxon>
        <taxon>Lactobacillales</taxon>
        <taxon>Enterococcaceae</taxon>
        <taxon>Vagococcus</taxon>
    </lineage>
</organism>
<name>A0A429ZUY1_9ENTE</name>
<reference evidence="8 9" key="1">
    <citation type="submission" date="2017-05" db="EMBL/GenBank/DDBJ databases">
        <title>Vagococcus spp. assemblies.</title>
        <authorList>
            <person name="Gulvik C.A."/>
        </authorList>
    </citation>
    <scope>NUCLEOTIDE SEQUENCE [LARGE SCALE GENOMIC DNA]</scope>
    <source>
        <strain evidence="8 9">NCFB 2777</strain>
    </source>
</reference>
<protein>
    <recommendedName>
        <fullName evidence="2">carbonic anhydrase</fullName>
        <ecNumber evidence="2">4.2.1.1</ecNumber>
    </recommendedName>
</protein>
<evidence type="ECO:0000256" key="2">
    <source>
        <dbReference type="ARBA" id="ARBA00012925"/>
    </source>
</evidence>
<comment type="similarity">
    <text evidence="1">Belongs to the alpha-carbonic anhydrase family.</text>
</comment>
<evidence type="ECO:0000256" key="6">
    <source>
        <dbReference type="ARBA" id="ARBA00048348"/>
    </source>
</evidence>
<dbReference type="EC" id="4.2.1.1" evidence="2"/>
<keyword evidence="4" id="KW-0862">Zinc</keyword>
<gene>
    <name evidence="8" type="ORF">CBF35_02000</name>
</gene>
<dbReference type="Proteomes" id="UP000287239">
    <property type="component" value="Unassembled WGS sequence"/>
</dbReference>
<dbReference type="GO" id="GO:0004089">
    <property type="term" value="F:carbonate dehydratase activity"/>
    <property type="evidence" value="ECO:0007669"/>
    <property type="project" value="UniProtKB-EC"/>
</dbReference>
<keyword evidence="9" id="KW-1185">Reference proteome</keyword>
<evidence type="ECO:0000313" key="9">
    <source>
        <dbReference type="Proteomes" id="UP000287239"/>
    </source>
</evidence>
<dbReference type="PANTHER" id="PTHR18952">
    <property type="entry name" value="CARBONIC ANHYDRASE"/>
    <property type="match status" value="1"/>
</dbReference>
<dbReference type="CDD" id="cd03124">
    <property type="entry name" value="alpha_CA_prokaryotic_like"/>
    <property type="match status" value="1"/>
</dbReference>
<dbReference type="GeneID" id="98567127"/>
<dbReference type="EMBL" id="NGJU01000002">
    <property type="protein sequence ID" value="RST97462.1"/>
    <property type="molecule type" value="Genomic_DNA"/>
</dbReference>
<dbReference type="OrthoDB" id="5327615at2"/>
<feature type="domain" description="Alpha-carbonic anhydrase" evidence="7">
    <location>
        <begin position="3"/>
        <end position="231"/>
    </location>
</feature>
<dbReference type="PROSITE" id="PS51144">
    <property type="entry name" value="ALPHA_CA_2"/>
    <property type="match status" value="1"/>
</dbReference>
<evidence type="ECO:0000313" key="8">
    <source>
        <dbReference type="EMBL" id="RST97462.1"/>
    </source>
</evidence>
<dbReference type="InterPro" id="IPR036398">
    <property type="entry name" value="CA_dom_sf"/>
</dbReference>